<dbReference type="RefSeq" id="WP_066564898.1">
    <property type="nucleotide sequence ID" value="NZ_CP015622.1"/>
</dbReference>
<protein>
    <submittedName>
        <fullName evidence="1">TIGR03089 family protein</fullName>
    </submittedName>
</protein>
<dbReference type="SUPFAM" id="SSF56801">
    <property type="entry name" value="Acetyl-CoA synthetase-like"/>
    <property type="match status" value="1"/>
</dbReference>
<proteinExistence type="predicted"/>
<dbReference type="STRING" id="1652495.ccrud_03600"/>
<dbReference type="Proteomes" id="UP000076929">
    <property type="component" value="Chromosome"/>
</dbReference>
<evidence type="ECO:0000313" key="1">
    <source>
        <dbReference type="EMBL" id="ANE03393.1"/>
    </source>
</evidence>
<dbReference type="KEGG" id="ccjz:ccrud_03600"/>
<sequence>MELLSHLFALDPATPRLTVYNETTGARLDFSAITLDNWASKVGNMLLDELDLEEGSTIAVDLPVSWQASVIVLGALAAGVEVEFTNGITTEADAVFTSLDRYKSYEEHSDVLLVSEDPFGRGIVESGGDLPQGAIDFGPTVRFYGDQFFNPTRALPEIVTSSAIPAGARILATGWSDFEGFKQQVLEPLSVGGSAVIVAGLTDQERLEHIAANEKVTHRI</sequence>
<dbReference type="NCBIfam" id="TIGR03089">
    <property type="entry name" value="TIGR03089 family protein"/>
    <property type="match status" value="1"/>
</dbReference>
<dbReference type="OrthoDB" id="3396763at2"/>
<gene>
    <name evidence="1" type="ORF">ccrud_03600</name>
</gene>
<dbReference type="EMBL" id="CP015622">
    <property type="protein sequence ID" value="ANE03393.1"/>
    <property type="molecule type" value="Genomic_DNA"/>
</dbReference>
<dbReference type="InterPro" id="IPR017523">
    <property type="entry name" value="Rv3268"/>
</dbReference>
<reference evidence="1 2" key="1">
    <citation type="submission" date="2016-05" db="EMBL/GenBank/DDBJ databases">
        <title>Complete genome sequence of Corynebacterium crudilactis, a new Corynebacterium species isolated from raw cow's milk.</title>
        <authorList>
            <person name="Christian R."/>
            <person name="Zimmermann J."/>
            <person name="Lipski A."/>
            <person name="Kalinowski J."/>
        </authorList>
    </citation>
    <scope>NUCLEOTIDE SEQUENCE [LARGE SCALE GENOMIC DNA]</scope>
    <source>
        <strain evidence="1 2">JZ16</strain>
    </source>
</reference>
<accession>A0A172QRR7</accession>
<name>A0A172QRR7_9CORY</name>
<organism evidence="1 2">
    <name type="scientific">Corynebacterium crudilactis</name>
    <dbReference type="NCBI Taxonomy" id="1652495"/>
    <lineage>
        <taxon>Bacteria</taxon>
        <taxon>Bacillati</taxon>
        <taxon>Actinomycetota</taxon>
        <taxon>Actinomycetes</taxon>
        <taxon>Mycobacteriales</taxon>
        <taxon>Corynebacteriaceae</taxon>
        <taxon>Corynebacterium</taxon>
    </lineage>
</organism>
<keyword evidence="2" id="KW-1185">Reference proteome</keyword>
<dbReference type="AlphaFoldDB" id="A0A172QRR7"/>
<evidence type="ECO:0000313" key="2">
    <source>
        <dbReference type="Proteomes" id="UP000076929"/>
    </source>
</evidence>